<evidence type="ECO:0000256" key="3">
    <source>
        <dbReference type="ARBA" id="ARBA00008682"/>
    </source>
</evidence>
<dbReference type="GO" id="GO:0006032">
    <property type="term" value="P:chitin catabolic process"/>
    <property type="evidence" value="ECO:0007669"/>
    <property type="project" value="UniProtKB-KW"/>
</dbReference>
<comment type="similarity">
    <text evidence="3">Belongs to the glycosyl hydrolase 18 family. Chitinase class V subfamily.</text>
</comment>
<dbReference type="InterPro" id="IPR001223">
    <property type="entry name" value="Glyco_hydro18_cat"/>
</dbReference>
<dbReference type="Gene3D" id="3.10.50.10">
    <property type="match status" value="1"/>
</dbReference>
<proteinExistence type="inferred from homology"/>
<evidence type="ECO:0000256" key="1">
    <source>
        <dbReference type="ARBA" id="ARBA00000822"/>
    </source>
</evidence>
<dbReference type="InterPro" id="IPR029070">
    <property type="entry name" value="Chitinase_insertion_sf"/>
</dbReference>
<comment type="subcellular location">
    <subcellularLocation>
        <location evidence="2">Secreted</location>
    </subcellularLocation>
</comment>
<dbReference type="OrthoDB" id="76388at2759"/>
<dbReference type="SUPFAM" id="SSF51445">
    <property type="entry name" value="(Trans)glycosidases"/>
    <property type="match status" value="1"/>
</dbReference>
<keyword evidence="5" id="KW-0964">Secreted</keyword>
<protein>
    <recommendedName>
        <fullName evidence="4">chitinase</fullName>
        <ecNumber evidence="4">3.2.1.14</ecNumber>
    </recommendedName>
</protein>
<dbReference type="SUPFAM" id="SSF54556">
    <property type="entry name" value="Chitinase insertion domain"/>
    <property type="match status" value="1"/>
</dbReference>
<dbReference type="EMBL" id="NHZQ01000399">
    <property type="protein sequence ID" value="PSK38481.1"/>
    <property type="molecule type" value="Genomic_DNA"/>
</dbReference>
<keyword evidence="6 11" id="KW-0378">Hydrolase</keyword>
<sequence>MSTFLSKAKSALHSAGGSHGASGPPSAGYRSVCYYVNWAIYGRNHQPQDLPAHLLTHSLYSFANVKPDGEVHLTDSWSDLEKHYPTDSWNDVGTNAYGCIKQLYLHKKRNRHFKVLLSIGGWTYSPNFAGPCSTDAGRRRLAQTSVQLLKDLGFDGLDVDWEYPADSAQASHYTLLLKAMREELDSYAATLPSRPHFLLTVACPAGAQNYQKLDIRGMDAYLDFWNLMAYDFAGSWDQCAGHQANIFPSKDARTTPFNTEEAVRYYLGSGVRPDKVVLGLPLYGRAFAGTDGPGCGYSGVGEGSWEKGVWDYKALPLPGSEVHHDTNALASWCYNPQTKTMVTYDDPQNAVAKVDYIKSRHLGGAMWWESSGDKTGSDSLINLTVQGLGGYEGKHMERTENCLDYPQSKYDNLRKGMPGE</sequence>
<comment type="catalytic activity">
    <reaction evidence="1">
        <text>Random endo-hydrolysis of N-acetyl-beta-D-glucosaminide (1-&gt;4)-beta-linkages in chitin and chitodextrins.</text>
        <dbReference type="EC" id="3.2.1.14"/>
    </reaction>
</comment>
<dbReference type="SMART" id="SM00636">
    <property type="entry name" value="Glyco_18"/>
    <property type="match status" value="1"/>
</dbReference>
<organism evidence="13 14">
    <name type="scientific">Elsinoe australis</name>
    <dbReference type="NCBI Taxonomy" id="40998"/>
    <lineage>
        <taxon>Eukaryota</taxon>
        <taxon>Fungi</taxon>
        <taxon>Dikarya</taxon>
        <taxon>Ascomycota</taxon>
        <taxon>Pezizomycotina</taxon>
        <taxon>Dothideomycetes</taxon>
        <taxon>Dothideomycetidae</taxon>
        <taxon>Myriangiales</taxon>
        <taxon>Elsinoaceae</taxon>
        <taxon>Elsinoe</taxon>
    </lineage>
</organism>
<evidence type="ECO:0000256" key="5">
    <source>
        <dbReference type="ARBA" id="ARBA00022525"/>
    </source>
</evidence>
<evidence type="ECO:0000313" key="13">
    <source>
        <dbReference type="EMBL" id="PSK38481.1"/>
    </source>
</evidence>
<dbReference type="GO" id="GO:0000272">
    <property type="term" value="P:polysaccharide catabolic process"/>
    <property type="evidence" value="ECO:0007669"/>
    <property type="project" value="UniProtKB-KW"/>
</dbReference>
<gene>
    <name evidence="13" type="ORF">B9Z65_6034</name>
</gene>
<reference evidence="13 14" key="1">
    <citation type="submission" date="2017-05" db="EMBL/GenBank/DDBJ databases">
        <title>Draft genome sequence of Elsinoe australis.</title>
        <authorList>
            <person name="Cheng Q."/>
        </authorList>
    </citation>
    <scope>NUCLEOTIDE SEQUENCE [LARGE SCALE GENOMIC DNA]</scope>
    <source>
        <strain evidence="13 14">NL1</strain>
    </source>
</reference>
<evidence type="ECO:0000256" key="8">
    <source>
        <dbReference type="ARBA" id="ARBA00023277"/>
    </source>
</evidence>
<dbReference type="CDD" id="cd06548">
    <property type="entry name" value="GH18_chitinase"/>
    <property type="match status" value="1"/>
</dbReference>
<dbReference type="AlphaFoldDB" id="A0A2P7YR82"/>
<keyword evidence="10" id="KW-0624">Polysaccharide degradation</keyword>
<dbReference type="PROSITE" id="PS51910">
    <property type="entry name" value="GH18_2"/>
    <property type="match status" value="1"/>
</dbReference>
<dbReference type="EC" id="3.2.1.14" evidence="4"/>
<dbReference type="FunFam" id="3.20.20.80:FF:000075">
    <property type="entry name" value="Sporulation-specific chitinase"/>
    <property type="match status" value="1"/>
</dbReference>
<keyword evidence="14" id="KW-1185">Reference proteome</keyword>
<dbReference type="PROSITE" id="PS01095">
    <property type="entry name" value="GH18_1"/>
    <property type="match status" value="1"/>
</dbReference>
<dbReference type="GO" id="GO:0008061">
    <property type="term" value="F:chitin binding"/>
    <property type="evidence" value="ECO:0007669"/>
    <property type="project" value="InterPro"/>
</dbReference>
<feature type="domain" description="GH18" evidence="12">
    <location>
        <begin position="29"/>
        <end position="391"/>
    </location>
</feature>
<dbReference type="InterPro" id="IPR011583">
    <property type="entry name" value="Chitinase_II/V-like_cat"/>
</dbReference>
<accession>A0A2P7YR82</accession>
<keyword evidence="8" id="KW-0119">Carbohydrate metabolism</keyword>
<dbReference type="PANTHER" id="PTHR11177:SF317">
    <property type="entry name" value="CHITINASE 12-RELATED"/>
    <property type="match status" value="1"/>
</dbReference>
<evidence type="ECO:0000256" key="11">
    <source>
        <dbReference type="RuleBase" id="RU000489"/>
    </source>
</evidence>
<dbReference type="InterPro" id="IPR017853">
    <property type="entry name" value="GH"/>
</dbReference>
<dbReference type="GO" id="GO:0008843">
    <property type="term" value="F:endochitinase activity"/>
    <property type="evidence" value="ECO:0007669"/>
    <property type="project" value="UniProtKB-EC"/>
</dbReference>
<dbReference type="GO" id="GO:0005576">
    <property type="term" value="C:extracellular region"/>
    <property type="evidence" value="ECO:0007669"/>
    <property type="project" value="UniProtKB-SubCell"/>
</dbReference>
<dbReference type="Pfam" id="PF00704">
    <property type="entry name" value="Glyco_hydro_18"/>
    <property type="match status" value="1"/>
</dbReference>
<evidence type="ECO:0000256" key="9">
    <source>
        <dbReference type="ARBA" id="ARBA00023295"/>
    </source>
</evidence>
<evidence type="ECO:0000256" key="6">
    <source>
        <dbReference type="ARBA" id="ARBA00022801"/>
    </source>
</evidence>
<keyword evidence="9 11" id="KW-0326">Glycosidase</keyword>
<evidence type="ECO:0000256" key="7">
    <source>
        <dbReference type="ARBA" id="ARBA00023024"/>
    </source>
</evidence>
<dbReference type="PANTHER" id="PTHR11177">
    <property type="entry name" value="CHITINASE"/>
    <property type="match status" value="1"/>
</dbReference>
<comment type="caution">
    <text evidence="13">The sequence shown here is derived from an EMBL/GenBank/DDBJ whole genome shotgun (WGS) entry which is preliminary data.</text>
</comment>
<evidence type="ECO:0000256" key="2">
    <source>
        <dbReference type="ARBA" id="ARBA00004613"/>
    </source>
</evidence>
<dbReference type="FunFam" id="3.10.50.10:FF:000005">
    <property type="entry name" value="Endochitinase B1"/>
    <property type="match status" value="1"/>
</dbReference>
<evidence type="ECO:0000256" key="10">
    <source>
        <dbReference type="ARBA" id="ARBA00023326"/>
    </source>
</evidence>
<dbReference type="STRING" id="40998.A0A2P7YR82"/>
<evidence type="ECO:0000259" key="12">
    <source>
        <dbReference type="PROSITE" id="PS51910"/>
    </source>
</evidence>
<dbReference type="InterPro" id="IPR001579">
    <property type="entry name" value="Glyco_hydro_18_chit_AS"/>
</dbReference>
<dbReference type="Gene3D" id="3.20.20.80">
    <property type="entry name" value="Glycosidases"/>
    <property type="match status" value="1"/>
</dbReference>
<name>A0A2P7YR82_9PEZI</name>
<evidence type="ECO:0000256" key="4">
    <source>
        <dbReference type="ARBA" id="ARBA00012729"/>
    </source>
</evidence>
<evidence type="ECO:0000313" key="14">
    <source>
        <dbReference type="Proteomes" id="UP000243723"/>
    </source>
</evidence>
<keyword evidence="7" id="KW-0146">Chitin degradation</keyword>
<dbReference type="InterPro" id="IPR050314">
    <property type="entry name" value="Glycosyl_Hydrlase_18"/>
</dbReference>
<dbReference type="Proteomes" id="UP000243723">
    <property type="component" value="Unassembled WGS sequence"/>
</dbReference>